<keyword evidence="1" id="KW-1133">Transmembrane helix</keyword>
<organism evidence="2 3">
    <name type="scientific">Arachis hypogaea</name>
    <name type="common">Peanut</name>
    <dbReference type="NCBI Taxonomy" id="3818"/>
    <lineage>
        <taxon>Eukaryota</taxon>
        <taxon>Viridiplantae</taxon>
        <taxon>Streptophyta</taxon>
        <taxon>Embryophyta</taxon>
        <taxon>Tracheophyta</taxon>
        <taxon>Spermatophyta</taxon>
        <taxon>Magnoliopsida</taxon>
        <taxon>eudicotyledons</taxon>
        <taxon>Gunneridae</taxon>
        <taxon>Pentapetalae</taxon>
        <taxon>rosids</taxon>
        <taxon>fabids</taxon>
        <taxon>Fabales</taxon>
        <taxon>Fabaceae</taxon>
        <taxon>Papilionoideae</taxon>
        <taxon>50 kb inversion clade</taxon>
        <taxon>dalbergioids sensu lato</taxon>
        <taxon>Dalbergieae</taxon>
        <taxon>Pterocarpus clade</taxon>
        <taxon>Arachis</taxon>
    </lineage>
</organism>
<gene>
    <name evidence="2" type="ORF">DS421_19g641100</name>
</gene>
<name>A0A6B9V5D8_ARAHY</name>
<evidence type="ECO:0000313" key="3">
    <source>
        <dbReference type="Proteomes" id="UP000464620"/>
    </source>
</evidence>
<proteinExistence type="predicted"/>
<feature type="transmembrane region" description="Helical" evidence="1">
    <location>
        <begin position="34"/>
        <end position="53"/>
    </location>
</feature>
<keyword evidence="1" id="KW-0472">Membrane</keyword>
<protein>
    <submittedName>
        <fullName evidence="2">Uncharacterized protein</fullName>
    </submittedName>
</protein>
<evidence type="ECO:0000256" key="1">
    <source>
        <dbReference type="SAM" id="Phobius"/>
    </source>
</evidence>
<sequence>MDIGGAYIVSKSHSAIWKNGMEGSLGTTSTNSEYFASTSVLAPTIHALLLIIYSRILRKKVKRWEVKVLGLSSELVRKGKEIEQFIKEVFFLFKYQFIVILFF</sequence>
<dbReference type="EMBL" id="CP031001">
    <property type="protein sequence ID" value="QHN76114.1"/>
    <property type="molecule type" value="Genomic_DNA"/>
</dbReference>
<accession>A0A6B9V5D8</accession>
<evidence type="ECO:0000313" key="2">
    <source>
        <dbReference type="EMBL" id="QHN76114.1"/>
    </source>
</evidence>
<dbReference type="AlphaFoldDB" id="A0A6B9V5D8"/>
<reference evidence="2 3" key="1">
    <citation type="submission" date="2020-01" db="EMBL/GenBank/DDBJ databases">
        <title>Genome sequence of Arachis hypogaea, cultivar Shitouqi.</title>
        <authorList>
            <person name="Zhuang W."/>
            <person name="Chen H."/>
            <person name="Varshney R."/>
            <person name="Wang D."/>
            <person name="Ming R."/>
        </authorList>
    </citation>
    <scope>NUCLEOTIDE SEQUENCE [LARGE SCALE GENOMIC DNA]</scope>
    <source>
        <tissue evidence="2">Young leaf</tissue>
    </source>
</reference>
<keyword evidence="1" id="KW-0812">Transmembrane</keyword>
<dbReference type="Proteomes" id="UP000464620">
    <property type="component" value="Chromosome B09"/>
</dbReference>